<dbReference type="PANTHER" id="PTHR33121">
    <property type="entry name" value="CYCLIC DI-GMP PHOSPHODIESTERASE PDEF"/>
    <property type="match status" value="1"/>
</dbReference>
<dbReference type="Proteomes" id="UP001321498">
    <property type="component" value="Chromosome"/>
</dbReference>
<dbReference type="InterPro" id="IPR050706">
    <property type="entry name" value="Cyclic-di-GMP_PDE-like"/>
</dbReference>
<dbReference type="Pfam" id="PF00563">
    <property type="entry name" value="EAL"/>
    <property type="match status" value="1"/>
</dbReference>
<protein>
    <recommendedName>
        <fullName evidence="1">EAL domain-containing protein</fullName>
    </recommendedName>
</protein>
<keyword evidence="3" id="KW-1185">Reference proteome</keyword>
<evidence type="ECO:0000313" key="2">
    <source>
        <dbReference type="EMBL" id="BDZ45549.1"/>
    </source>
</evidence>
<dbReference type="EMBL" id="AP027731">
    <property type="protein sequence ID" value="BDZ45549.1"/>
    <property type="molecule type" value="Genomic_DNA"/>
</dbReference>
<dbReference type="SMART" id="SM00052">
    <property type="entry name" value="EAL"/>
    <property type="match status" value="1"/>
</dbReference>
<proteinExistence type="predicted"/>
<dbReference type="SUPFAM" id="SSF141868">
    <property type="entry name" value="EAL domain-like"/>
    <property type="match status" value="1"/>
</dbReference>
<evidence type="ECO:0000259" key="1">
    <source>
        <dbReference type="PROSITE" id="PS50883"/>
    </source>
</evidence>
<dbReference type="PANTHER" id="PTHR33121:SF71">
    <property type="entry name" value="OXYGEN SENSOR PROTEIN DOSP"/>
    <property type="match status" value="1"/>
</dbReference>
<dbReference type="InterPro" id="IPR001633">
    <property type="entry name" value="EAL_dom"/>
</dbReference>
<dbReference type="CDD" id="cd01948">
    <property type="entry name" value="EAL"/>
    <property type="match status" value="1"/>
</dbReference>
<sequence>MGLKDELPSAIAGGQIEAHYQPQIDPATGAFVAAEALSRWRHPTLGVVLPASFISLAEEEGLIDGIDEQMLEEACSWAGAWQERGVSRQVSVNVSAGALTTPRFFRHLTAAVDAAGLARGVLTVEITETQEVADLALVISNLLELRERGVGVSLDDLGAGHSSVERMTRLPLSEVKIDQSLVQKVTDTSTALIRAVVEHAGERGLRVVAEGIQTQEQLDRIRELGCDRAQGFLIAPPMPRDALDELLLEADRVGRFPNV</sequence>
<dbReference type="Gene3D" id="3.20.20.450">
    <property type="entry name" value="EAL domain"/>
    <property type="match status" value="1"/>
</dbReference>
<organism evidence="2 3">
    <name type="scientific">Naasia aerilata</name>
    <dbReference type="NCBI Taxonomy" id="1162966"/>
    <lineage>
        <taxon>Bacteria</taxon>
        <taxon>Bacillati</taxon>
        <taxon>Actinomycetota</taxon>
        <taxon>Actinomycetes</taxon>
        <taxon>Micrococcales</taxon>
        <taxon>Microbacteriaceae</taxon>
        <taxon>Naasia</taxon>
    </lineage>
</organism>
<reference evidence="3" key="1">
    <citation type="journal article" date="2019" name="Int. J. Syst. Evol. Microbiol.">
        <title>The Global Catalogue of Microorganisms (GCM) 10K type strain sequencing project: providing services to taxonomists for standard genome sequencing and annotation.</title>
        <authorList>
            <consortium name="The Broad Institute Genomics Platform"/>
            <consortium name="The Broad Institute Genome Sequencing Center for Infectious Disease"/>
            <person name="Wu L."/>
            <person name="Ma J."/>
        </authorList>
    </citation>
    <scope>NUCLEOTIDE SEQUENCE [LARGE SCALE GENOMIC DNA]</scope>
    <source>
        <strain evidence="3">NBRC 108725</strain>
    </source>
</reference>
<feature type="domain" description="EAL" evidence="1">
    <location>
        <begin position="1"/>
        <end position="251"/>
    </location>
</feature>
<dbReference type="PROSITE" id="PS50883">
    <property type="entry name" value="EAL"/>
    <property type="match status" value="1"/>
</dbReference>
<name>A0ABM8GBE4_9MICO</name>
<dbReference type="InterPro" id="IPR035919">
    <property type="entry name" value="EAL_sf"/>
</dbReference>
<gene>
    <name evidence="2" type="ORF">GCM10025866_14580</name>
</gene>
<accession>A0ABM8GBE4</accession>
<evidence type="ECO:0000313" key="3">
    <source>
        <dbReference type="Proteomes" id="UP001321498"/>
    </source>
</evidence>